<evidence type="ECO:0000313" key="1">
    <source>
        <dbReference type="EMBL" id="GAV73319.1"/>
    </source>
</evidence>
<comment type="caution">
    <text evidence="1">The sequence shown here is derived from an EMBL/GenBank/DDBJ whole genome shotgun (WGS) entry which is preliminary data.</text>
</comment>
<dbReference type="InParanoid" id="A0A1Q3BZK5"/>
<evidence type="ECO:0000313" key="2">
    <source>
        <dbReference type="Proteomes" id="UP000187406"/>
    </source>
</evidence>
<organism evidence="1 2">
    <name type="scientific">Cephalotus follicularis</name>
    <name type="common">Albany pitcher plant</name>
    <dbReference type="NCBI Taxonomy" id="3775"/>
    <lineage>
        <taxon>Eukaryota</taxon>
        <taxon>Viridiplantae</taxon>
        <taxon>Streptophyta</taxon>
        <taxon>Embryophyta</taxon>
        <taxon>Tracheophyta</taxon>
        <taxon>Spermatophyta</taxon>
        <taxon>Magnoliopsida</taxon>
        <taxon>eudicotyledons</taxon>
        <taxon>Gunneridae</taxon>
        <taxon>Pentapetalae</taxon>
        <taxon>rosids</taxon>
        <taxon>fabids</taxon>
        <taxon>Oxalidales</taxon>
        <taxon>Cephalotaceae</taxon>
        <taxon>Cephalotus</taxon>
    </lineage>
</organism>
<reference evidence="2" key="1">
    <citation type="submission" date="2016-04" db="EMBL/GenBank/DDBJ databases">
        <title>Cephalotus genome sequencing.</title>
        <authorList>
            <person name="Fukushima K."/>
            <person name="Hasebe M."/>
            <person name="Fang X."/>
        </authorList>
    </citation>
    <scope>NUCLEOTIDE SEQUENCE [LARGE SCALE GENOMIC DNA]</scope>
    <source>
        <strain evidence="2">cv. St1</strain>
    </source>
</reference>
<feature type="non-terminal residue" evidence="1">
    <location>
        <position position="84"/>
    </location>
</feature>
<dbReference type="OrthoDB" id="971472at2759"/>
<keyword evidence="2" id="KW-1185">Reference proteome</keyword>
<protein>
    <submittedName>
        <fullName evidence="1">Uncharacterized protein</fullName>
    </submittedName>
</protein>
<dbReference type="Proteomes" id="UP000187406">
    <property type="component" value="Unassembled WGS sequence"/>
</dbReference>
<dbReference type="AlphaFoldDB" id="A0A1Q3BZK5"/>
<proteinExistence type="predicted"/>
<dbReference type="EMBL" id="BDDD01001094">
    <property type="protein sequence ID" value="GAV73319.1"/>
    <property type="molecule type" value="Genomic_DNA"/>
</dbReference>
<sequence>ISGQEDSSDHTDILEWAKANNNASLQILCEYYRLCCPARGSTLRFHPLEHLHHLDYHRPDESILHVAGSAVSLRSCSTTLGFVE</sequence>
<dbReference type="STRING" id="3775.A0A1Q3BZK5"/>
<accession>A0A1Q3BZK5</accession>
<feature type="non-terminal residue" evidence="1">
    <location>
        <position position="1"/>
    </location>
</feature>
<gene>
    <name evidence="1" type="ORF">CFOL_v3_16805</name>
</gene>
<name>A0A1Q3BZK5_CEPFO</name>